<comment type="caution">
    <text evidence="2">The sequence shown here is derived from an EMBL/GenBank/DDBJ whole genome shotgun (WGS) entry which is preliminary data.</text>
</comment>
<dbReference type="InterPro" id="IPR054722">
    <property type="entry name" value="PolX-like_BBD"/>
</dbReference>
<reference evidence="2 3" key="1">
    <citation type="journal article" date="2023" name="Int. J. Mol. Sci.">
        <title>De Novo Assembly and Annotation of 11 Diverse Shrub Willow (Salix) Genomes Reveals Novel Gene Organization in Sex-Linked Regions.</title>
        <authorList>
            <person name="Hyden B."/>
            <person name="Feng K."/>
            <person name="Yates T.B."/>
            <person name="Jawdy S."/>
            <person name="Cereghino C."/>
            <person name="Smart L.B."/>
            <person name="Muchero W."/>
        </authorList>
    </citation>
    <scope>NUCLEOTIDE SEQUENCE [LARGE SCALE GENOMIC DNA]</scope>
    <source>
        <tissue evidence="2">Shoot tip</tissue>
    </source>
</reference>
<evidence type="ECO:0000313" key="2">
    <source>
        <dbReference type="EMBL" id="KAJ6411726.1"/>
    </source>
</evidence>
<dbReference type="Pfam" id="PF22936">
    <property type="entry name" value="Pol_BBD"/>
    <property type="match status" value="1"/>
</dbReference>
<gene>
    <name evidence="2" type="ORF">OIU84_008328</name>
</gene>
<organism evidence="2 3">
    <name type="scientific">Salix udensis</name>
    <dbReference type="NCBI Taxonomy" id="889485"/>
    <lineage>
        <taxon>Eukaryota</taxon>
        <taxon>Viridiplantae</taxon>
        <taxon>Streptophyta</taxon>
        <taxon>Embryophyta</taxon>
        <taxon>Tracheophyta</taxon>
        <taxon>Spermatophyta</taxon>
        <taxon>Magnoliopsida</taxon>
        <taxon>eudicotyledons</taxon>
        <taxon>Gunneridae</taxon>
        <taxon>Pentapetalae</taxon>
        <taxon>rosids</taxon>
        <taxon>fabids</taxon>
        <taxon>Malpighiales</taxon>
        <taxon>Salicaceae</taxon>
        <taxon>Saliceae</taxon>
        <taxon>Salix</taxon>
    </lineage>
</organism>
<name>A0AAD6JUU5_9ROSI</name>
<evidence type="ECO:0000259" key="1">
    <source>
        <dbReference type="Pfam" id="PF22936"/>
    </source>
</evidence>
<keyword evidence="3" id="KW-1185">Reference proteome</keyword>
<dbReference type="EMBL" id="JAPFFJ010000014">
    <property type="protein sequence ID" value="KAJ6411726.1"/>
    <property type="molecule type" value="Genomic_DNA"/>
</dbReference>
<dbReference type="Proteomes" id="UP001162972">
    <property type="component" value="Chromosome 15Z"/>
</dbReference>
<accession>A0AAD6JUU5</accession>
<protein>
    <recommendedName>
        <fullName evidence="1">Retrovirus-related Pol polyprotein from transposon TNT 1-94-like beta-barrel domain-containing protein</fullName>
    </recommendedName>
</protein>
<proteinExistence type="predicted"/>
<sequence>MLLMAYVEEHGADRNDVWFLDSGCSNHMCGDQVLFDELDAEFKQVVKLGNNMKMNVAGKGTVKLCIDGLEITVAEVFYVPELKNHLLSIDLYDYKQNVCIAVQCSKF</sequence>
<feature type="domain" description="Retrovirus-related Pol polyprotein from transposon TNT 1-94-like beta-barrel" evidence="1">
    <location>
        <begin position="18"/>
        <end position="92"/>
    </location>
</feature>
<dbReference type="AlphaFoldDB" id="A0AAD6JUU5"/>
<evidence type="ECO:0000313" key="3">
    <source>
        <dbReference type="Proteomes" id="UP001162972"/>
    </source>
</evidence>